<keyword evidence="6" id="KW-1185">Reference proteome</keyword>
<name>A0ABY7NRX8_9SPHN</name>
<dbReference type="Proteomes" id="UP001210865">
    <property type="component" value="Chromosome"/>
</dbReference>
<gene>
    <name evidence="5" type="ORF">PBT88_03450</name>
</gene>
<keyword evidence="2" id="KW-0238">DNA-binding</keyword>
<evidence type="ECO:0000256" key="3">
    <source>
        <dbReference type="ARBA" id="ARBA00023163"/>
    </source>
</evidence>
<dbReference type="SMART" id="SM00342">
    <property type="entry name" value="HTH_ARAC"/>
    <property type="match status" value="1"/>
</dbReference>
<evidence type="ECO:0000313" key="5">
    <source>
        <dbReference type="EMBL" id="WBO23206.1"/>
    </source>
</evidence>
<dbReference type="Pfam" id="PF12625">
    <property type="entry name" value="Arabinose_bd"/>
    <property type="match status" value="1"/>
</dbReference>
<protein>
    <submittedName>
        <fullName evidence="5">AraC family transcriptional regulator ligand-binding domain-containing protein</fullName>
    </submittedName>
</protein>
<keyword evidence="1" id="KW-0805">Transcription regulation</keyword>
<dbReference type="PROSITE" id="PS01124">
    <property type="entry name" value="HTH_ARAC_FAMILY_2"/>
    <property type="match status" value="1"/>
</dbReference>
<accession>A0ABY7NRX8</accession>
<dbReference type="Pfam" id="PF12833">
    <property type="entry name" value="HTH_18"/>
    <property type="match status" value="1"/>
</dbReference>
<proteinExistence type="predicted"/>
<feature type="domain" description="HTH araC/xylS-type" evidence="4">
    <location>
        <begin position="243"/>
        <end position="345"/>
    </location>
</feature>
<organism evidence="5 6">
    <name type="scientific">Sphingomonas abietis</name>
    <dbReference type="NCBI Taxonomy" id="3012344"/>
    <lineage>
        <taxon>Bacteria</taxon>
        <taxon>Pseudomonadati</taxon>
        <taxon>Pseudomonadota</taxon>
        <taxon>Alphaproteobacteria</taxon>
        <taxon>Sphingomonadales</taxon>
        <taxon>Sphingomonadaceae</taxon>
        <taxon>Sphingomonas</taxon>
    </lineage>
</organism>
<dbReference type="PANTHER" id="PTHR47894">
    <property type="entry name" value="HTH-TYPE TRANSCRIPTIONAL REGULATOR GADX"/>
    <property type="match status" value="1"/>
</dbReference>
<reference evidence="5 6" key="1">
    <citation type="submission" date="2022-12" db="EMBL/GenBank/DDBJ databases">
        <title>Sphingomonas abieness sp. nov., an endophytic bacterium isolated from Abies koreana.</title>
        <authorList>
            <person name="Jiang L."/>
            <person name="Lee J."/>
        </authorList>
    </citation>
    <scope>NUCLEOTIDE SEQUENCE [LARGE SCALE GENOMIC DNA]</scope>
    <source>
        <strain evidence="6">PAMB 00755</strain>
    </source>
</reference>
<evidence type="ECO:0000259" key="4">
    <source>
        <dbReference type="PROSITE" id="PS01124"/>
    </source>
</evidence>
<dbReference type="PANTHER" id="PTHR47894:SF4">
    <property type="entry name" value="HTH-TYPE TRANSCRIPTIONAL REGULATOR GADX"/>
    <property type="match status" value="1"/>
</dbReference>
<dbReference type="InterPro" id="IPR009057">
    <property type="entry name" value="Homeodomain-like_sf"/>
</dbReference>
<evidence type="ECO:0000256" key="1">
    <source>
        <dbReference type="ARBA" id="ARBA00023015"/>
    </source>
</evidence>
<evidence type="ECO:0000313" key="6">
    <source>
        <dbReference type="Proteomes" id="UP001210865"/>
    </source>
</evidence>
<keyword evidence="3" id="KW-0804">Transcription</keyword>
<dbReference type="EMBL" id="CP115174">
    <property type="protein sequence ID" value="WBO23206.1"/>
    <property type="molecule type" value="Genomic_DNA"/>
</dbReference>
<dbReference type="Gene3D" id="1.10.10.60">
    <property type="entry name" value="Homeodomain-like"/>
    <property type="match status" value="1"/>
</dbReference>
<dbReference type="InterPro" id="IPR018060">
    <property type="entry name" value="HTH_AraC"/>
</dbReference>
<evidence type="ECO:0000256" key="2">
    <source>
        <dbReference type="ARBA" id="ARBA00023125"/>
    </source>
</evidence>
<dbReference type="RefSeq" id="WP_270077841.1">
    <property type="nucleotide sequence ID" value="NZ_CP115174.1"/>
</dbReference>
<sequence>MRLSRFSAFPPVSVSHVVMEAVLDALASAKLLDQKGVAALRMRFASTGGAGRHSDRALISLWEAIVGMTPGDHGVGALLASRAGDTAWGVVGEVLRRTSTLIQAYTQMARYSRLVHQGLSITIEVSGNSAILRYQQARDCSRYPGSALAAGELWAMANLALIPRRWFDAALRPLSAELSCAAPASMGAVTEIFGPMVSFNSDRSTLVYDRRELERVQRQPEPRVLEFLSALAERELEELPPADDIRAVVAAELRGRLVGGAPTIDAVARSLGLSTRTLQRRLSEVGTTFAVILDDVRGRRAAQLIQSRTRSLGEITYMLGYSEQAALSRAVRRWFGVSPSKLALPPPERKLCQIS</sequence>
<dbReference type="InterPro" id="IPR032687">
    <property type="entry name" value="AraC-type_N"/>
</dbReference>
<dbReference type="SUPFAM" id="SSF46689">
    <property type="entry name" value="Homeodomain-like"/>
    <property type="match status" value="1"/>
</dbReference>